<evidence type="ECO:0000313" key="2">
    <source>
        <dbReference type="EMBL" id="KAF5332987.1"/>
    </source>
</evidence>
<name>A0A8H5C0K1_9AGAR</name>
<protein>
    <submittedName>
        <fullName evidence="2">Uncharacterized protein</fullName>
    </submittedName>
</protein>
<feature type="compositionally biased region" description="Polar residues" evidence="1">
    <location>
        <begin position="394"/>
        <end position="411"/>
    </location>
</feature>
<feature type="region of interest" description="Disordered" evidence="1">
    <location>
        <begin position="260"/>
        <end position="319"/>
    </location>
</feature>
<feature type="compositionally biased region" description="Polar residues" evidence="1">
    <location>
        <begin position="296"/>
        <end position="315"/>
    </location>
</feature>
<feature type="region of interest" description="Disordered" evidence="1">
    <location>
        <begin position="391"/>
        <end position="411"/>
    </location>
</feature>
<proteinExistence type="predicted"/>
<keyword evidence="3" id="KW-1185">Reference proteome</keyword>
<evidence type="ECO:0000256" key="1">
    <source>
        <dbReference type="SAM" id="MobiDB-lite"/>
    </source>
</evidence>
<evidence type="ECO:0000313" key="3">
    <source>
        <dbReference type="Proteomes" id="UP000559256"/>
    </source>
</evidence>
<dbReference type="Proteomes" id="UP000559256">
    <property type="component" value="Unassembled WGS sequence"/>
</dbReference>
<organism evidence="2 3">
    <name type="scientific">Tetrapyrgos nigripes</name>
    <dbReference type="NCBI Taxonomy" id="182062"/>
    <lineage>
        <taxon>Eukaryota</taxon>
        <taxon>Fungi</taxon>
        <taxon>Dikarya</taxon>
        <taxon>Basidiomycota</taxon>
        <taxon>Agaricomycotina</taxon>
        <taxon>Agaricomycetes</taxon>
        <taxon>Agaricomycetidae</taxon>
        <taxon>Agaricales</taxon>
        <taxon>Marasmiineae</taxon>
        <taxon>Marasmiaceae</taxon>
        <taxon>Tetrapyrgos</taxon>
    </lineage>
</organism>
<comment type="caution">
    <text evidence="2">The sequence shown here is derived from an EMBL/GenBank/DDBJ whole genome shotgun (WGS) entry which is preliminary data.</text>
</comment>
<gene>
    <name evidence="2" type="ORF">D9758_017497</name>
</gene>
<accession>A0A8H5C0K1</accession>
<dbReference type="EMBL" id="JAACJM010000294">
    <property type="protein sequence ID" value="KAF5332987.1"/>
    <property type="molecule type" value="Genomic_DNA"/>
</dbReference>
<sequence length="411" mass="45222">MIPLLLTFGYWTDSRNSNVVAQGRKAAPFDLKLRWGFRIIYQTSSCHSDQAGAIHASGGALRVRETTSAPLTDVTNSLALEEEAAFKQQRVQGWQQTVNKEANHYLDADQSNTSEYDAVEDSQKLLSGDENVELSTVTKEERVQEGETDPDQQIGYASAGLQNPFSKCYYSHPAANYPWVGPDGAVYYNNQRPYSHWYPPLEQTHHQHYQHYHPCCPYHAYPYCCYSDDVVYMDGQSSPMPLPMAFQPYDYYGYQQQQDMSTSASAQAYDSDDYHPNSTLDVPEDAGTPSPGPTGADTSGSDTNANLESGAGKNNLNDDDIVEASDTQLEVPLRTRSAPPVLYAYGASVALACESEQGVSLDDVWADWQRQISPSTCPATQDLKTAGHHKFAISPNSPSSSTRMVGASTSG</sequence>
<dbReference type="AlphaFoldDB" id="A0A8H5C0K1"/>
<reference evidence="2 3" key="1">
    <citation type="journal article" date="2020" name="ISME J.">
        <title>Uncovering the hidden diversity of litter-decomposition mechanisms in mushroom-forming fungi.</title>
        <authorList>
            <person name="Floudas D."/>
            <person name="Bentzer J."/>
            <person name="Ahren D."/>
            <person name="Johansson T."/>
            <person name="Persson P."/>
            <person name="Tunlid A."/>
        </authorList>
    </citation>
    <scope>NUCLEOTIDE SEQUENCE [LARGE SCALE GENOMIC DNA]</scope>
    <source>
        <strain evidence="2 3">CBS 291.85</strain>
    </source>
</reference>